<evidence type="ECO:0000256" key="8">
    <source>
        <dbReference type="ARBA" id="ARBA00022723"/>
    </source>
</evidence>
<dbReference type="Gene3D" id="3.30.40.10">
    <property type="entry name" value="Zinc/RING finger domain, C3HC4 (zinc finger)"/>
    <property type="match status" value="1"/>
</dbReference>
<reference evidence="18 19" key="1">
    <citation type="submission" date="2020-08" db="EMBL/GenBank/DDBJ databases">
        <authorList>
            <person name="Hejnol A."/>
        </authorList>
    </citation>
    <scope>NUCLEOTIDE SEQUENCE [LARGE SCALE GENOMIC DNA]</scope>
</reference>
<dbReference type="CDD" id="cd15739">
    <property type="entry name" value="FYVE_RABE_unchar"/>
    <property type="match status" value="1"/>
</dbReference>
<keyword evidence="8" id="KW-0479">Metal-binding</keyword>
<feature type="domain" description="FYVE-type" evidence="17">
    <location>
        <begin position="670"/>
        <end position="728"/>
    </location>
</feature>
<keyword evidence="9" id="KW-0967">Endosome</keyword>
<dbReference type="EMBL" id="CAJFCJ010000006">
    <property type="protein sequence ID" value="CAD5116306.1"/>
    <property type="molecule type" value="Genomic_DNA"/>
</dbReference>
<dbReference type="PROSITE" id="PS50178">
    <property type="entry name" value="ZF_FYVE"/>
    <property type="match status" value="1"/>
</dbReference>
<dbReference type="InterPro" id="IPR017455">
    <property type="entry name" value="Znf_FYVE-rel"/>
</dbReference>
<evidence type="ECO:0000256" key="15">
    <source>
        <dbReference type="SAM" id="Coils"/>
    </source>
</evidence>
<keyword evidence="13 15" id="KW-0175">Coiled coil</keyword>
<dbReference type="SUPFAM" id="SSF57903">
    <property type="entry name" value="FYVE/PHD zinc finger"/>
    <property type="match status" value="1"/>
</dbReference>
<evidence type="ECO:0000256" key="11">
    <source>
        <dbReference type="ARBA" id="ARBA00022833"/>
    </source>
</evidence>
<evidence type="ECO:0000256" key="7">
    <source>
        <dbReference type="ARBA" id="ARBA00022583"/>
    </source>
</evidence>
<gene>
    <name evidence="18" type="ORF">DGYR_LOCUS4943</name>
</gene>
<dbReference type="InterPro" id="IPR000306">
    <property type="entry name" value="Znf_FYVE"/>
</dbReference>
<keyword evidence="7" id="KW-0254">Endocytosis</keyword>
<protein>
    <submittedName>
        <fullName evidence="18">DgyrCDS5212</fullName>
    </submittedName>
</protein>
<name>A0A7I8VJ65_9ANNE</name>
<dbReference type="OrthoDB" id="79871at2759"/>
<evidence type="ECO:0000256" key="4">
    <source>
        <dbReference type="ARBA" id="ARBA00022448"/>
    </source>
</evidence>
<dbReference type="Proteomes" id="UP000549394">
    <property type="component" value="Unassembled WGS sequence"/>
</dbReference>
<evidence type="ECO:0000256" key="16">
    <source>
        <dbReference type="SAM" id="MobiDB-lite"/>
    </source>
</evidence>
<dbReference type="SUPFAM" id="SSF103652">
    <property type="entry name" value="G protein-binding domain"/>
    <property type="match status" value="1"/>
</dbReference>
<evidence type="ECO:0000256" key="3">
    <source>
        <dbReference type="ARBA" id="ARBA00006603"/>
    </source>
</evidence>
<keyword evidence="10 14" id="KW-0863">Zinc-finger</keyword>
<comment type="caution">
    <text evidence="18">The sequence shown here is derived from an EMBL/GenBank/DDBJ whole genome shotgun (WGS) entry which is preliminary data.</text>
</comment>
<dbReference type="GO" id="GO:0006897">
    <property type="term" value="P:endocytosis"/>
    <property type="evidence" value="ECO:0007669"/>
    <property type="project" value="UniProtKB-KW"/>
</dbReference>
<dbReference type="InterPro" id="IPR003914">
    <property type="entry name" value="Rabaptin"/>
</dbReference>
<dbReference type="GO" id="GO:0005769">
    <property type="term" value="C:early endosome"/>
    <property type="evidence" value="ECO:0007669"/>
    <property type="project" value="UniProtKB-SubCell"/>
</dbReference>
<dbReference type="GO" id="GO:0008083">
    <property type="term" value="F:growth factor activity"/>
    <property type="evidence" value="ECO:0007669"/>
    <property type="project" value="InterPro"/>
</dbReference>
<evidence type="ECO:0000256" key="10">
    <source>
        <dbReference type="ARBA" id="ARBA00022771"/>
    </source>
</evidence>
<dbReference type="AlphaFoldDB" id="A0A7I8VJ65"/>
<sequence>MSDNVGTEEFGPLTAAEEADPSSKAEIESTAIADLSVESQLAHYKRREQELLEQNALNEDNFGLKRAQFMDLFKNTEAELNKQSLINEDLLKKSQEYEKIISKLEQEIEDVKTAASLAETARNSDLEDMTRRHKEEVASIQILMNDTLEQFQRSEEDNDIIELRKRIDDLENENISLKSKVENRDGLLSSVAKTFQKKISLGSSSSEPENLEDSMKKAQENAEILRSIVLPFEEEIESLKKQLSERDKELCRLKEGEIIDGSKTNEGMKLNDSMIDKDTSGEDVDSLKNNLHDISRELNHMQKLHDLSLEEWQLAQQVSSTDIQRIMQFISEEQQIKIEESQKEDKGRESTKNRLNEIREARAKLESEGNSSFLNLSNLDLSTSESTLDTSKNIKDSAEKCAKCGTISQKLEEVKEAEMKANSHVKTLERYLDSERQASARLRSYADELEDNLKVKSMEFDERICALRGDFKKTSDAYKSLRHHFNEMKNRLYLELNKVKDEREQAEIELRKFQAENESLLGKYGAHSAQLAEAEISLPTDPNEIQFYLLQTREELIKAKVAKEHIEEQLNSKILFIKDQIHSEQLERSRVEDALNTELMQVRKKLKEETDSKKQVMDDVSTLRIKVSSLQEDLNNSECVQRDFVKLSQSLQIELERERAKQTEVRWQNEEDIDECNKCKTTFTVTRRKHHCRHCGRIFCADCVSNTVLSGPQRRPAKVCQVCHTMLVPEAKPYFSQDLPEQST</sequence>
<dbReference type="InterPro" id="IPR013083">
    <property type="entry name" value="Znf_RING/FYVE/PHD"/>
</dbReference>
<dbReference type="InterPro" id="IPR011011">
    <property type="entry name" value="Znf_FYVE_PHD"/>
</dbReference>
<keyword evidence="4" id="KW-0813">Transport</keyword>
<dbReference type="InterPro" id="IPR018514">
    <property type="entry name" value="Rabaptin_CC"/>
</dbReference>
<dbReference type="GO" id="GO:0005096">
    <property type="term" value="F:GTPase activator activity"/>
    <property type="evidence" value="ECO:0007669"/>
    <property type="project" value="InterPro"/>
</dbReference>
<dbReference type="PANTHER" id="PTHR31179">
    <property type="entry name" value="RAB GTPASE-BINDING EFFECTOR PROTEIN"/>
    <property type="match status" value="1"/>
</dbReference>
<keyword evidence="19" id="KW-1185">Reference proteome</keyword>
<evidence type="ECO:0000256" key="2">
    <source>
        <dbReference type="ARBA" id="ARBA00004496"/>
    </source>
</evidence>
<feature type="coiled-coil region" evidence="15">
    <location>
        <begin position="87"/>
        <end position="121"/>
    </location>
</feature>
<evidence type="ECO:0000256" key="6">
    <source>
        <dbReference type="ARBA" id="ARBA00022553"/>
    </source>
</evidence>
<dbReference type="Pfam" id="PF03528">
    <property type="entry name" value="Rabaptin"/>
    <property type="match status" value="1"/>
</dbReference>
<dbReference type="Pfam" id="PF01363">
    <property type="entry name" value="FYVE"/>
    <property type="match status" value="1"/>
</dbReference>
<evidence type="ECO:0000259" key="17">
    <source>
        <dbReference type="PROSITE" id="PS50178"/>
    </source>
</evidence>
<evidence type="ECO:0000256" key="1">
    <source>
        <dbReference type="ARBA" id="ARBA00004412"/>
    </source>
</evidence>
<dbReference type="Pfam" id="PF09311">
    <property type="entry name" value="Rab5-bind"/>
    <property type="match status" value="1"/>
</dbReference>
<dbReference type="InterPro" id="IPR015390">
    <property type="entry name" value="Rabaptin_Rab5-bd_dom"/>
</dbReference>
<dbReference type="Gene3D" id="1.20.5.730">
    <property type="entry name" value="Single helix bin"/>
    <property type="match status" value="1"/>
</dbReference>
<feature type="region of interest" description="Disordered" evidence="16">
    <location>
        <begin position="1"/>
        <end position="27"/>
    </location>
</feature>
<keyword evidence="5" id="KW-0963">Cytoplasm</keyword>
<feature type="coiled-coil region" evidence="15">
    <location>
        <begin position="153"/>
        <end position="180"/>
    </location>
</feature>
<keyword evidence="12" id="KW-0653">Protein transport</keyword>
<dbReference type="FunFam" id="1.20.5.730:FF:000005">
    <property type="entry name" value="RABaptiN (Rab effector)"/>
    <property type="match status" value="1"/>
</dbReference>
<evidence type="ECO:0000256" key="14">
    <source>
        <dbReference type="PROSITE-ProRule" id="PRU00091"/>
    </source>
</evidence>
<evidence type="ECO:0000256" key="13">
    <source>
        <dbReference type="ARBA" id="ARBA00023054"/>
    </source>
</evidence>
<keyword evidence="11" id="KW-0862">Zinc</keyword>
<evidence type="ECO:0000256" key="12">
    <source>
        <dbReference type="ARBA" id="ARBA00022927"/>
    </source>
</evidence>
<evidence type="ECO:0000256" key="9">
    <source>
        <dbReference type="ARBA" id="ARBA00022753"/>
    </source>
</evidence>
<comment type="similarity">
    <text evidence="3">Belongs to the rabaptin family.</text>
</comment>
<proteinExistence type="inferred from homology"/>
<keyword evidence="6" id="KW-0597">Phosphoprotein</keyword>
<dbReference type="GO" id="GO:0008270">
    <property type="term" value="F:zinc ion binding"/>
    <property type="evidence" value="ECO:0007669"/>
    <property type="project" value="UniProtKB-KW"/>
</dbReference>
<comment type="subcellular location">
    <subcellularLocation>
        <location evidence="2">Cytoplasm</location>
    </subcellularLocation>
    <subcellularLocation>
        <location evidence="1">Early endosome</location>
    </subcellularLocation>
</comment>
<dbReference type="SMART" id="SM00064">
    <property type="entry name" value="FYVE"/>
    <property type="match status" value="1"/>
</dbReference>
<organism evidence="18 19">
    <name type="scientific">Dimorphilus gyrociliatus</name>
    <dbReference type="NCBI Taxonomy" id="2664684"/>
    <lineage>
        <taxon>Eukaryota</taxon>
        <taxon>Metazoa</taxon>
        <taxon>Spiralia</taxon>
        <taxon>Lophotrochozoa</taxon>
        <taxon>Annelida</taxon>
        <taxon>Polychaeta</taxon>
        <taxon>Polychaeta incertae sedis</taxon>
        <taxon>Dinophilidae</taxon>
        <taxon>Dimorphilus</taxon>
    </lineage>
</organism>
<evidence type="ECO:0000256" key="5">
    <source>
        <dbReference type="ARBA" id="ARBA00022490"/>
    </source>
</evidence>
<feature type="coiled-coil region" evidence="15">
    <location>
        <begin position="489"/>
        <end position="523"/>
    </location>
</feature>
<evidence type="ECO:0000313" key="19">
    <source>
        <dbReference type="Proteomes" id="UP000549394"/>
    </source>
</evidence>
<accession>A0A7I8VJ65</accession>
<dbReference type="GO" id="GO:0015031">
    <property type="term" value="P:protein transport"/>
    <property type="evidence" value="ECO:0007669"/>
    <property type="project" value="UniProtKB-KW"/>
</dbReference>
<dbReference type="PANTHER" id="PTHR31179:SF7">
    <property type="entry name" value="FYVE-TYPE DOMAIN-CONTAINING PROTEIN"/>
    <property type="match status" value="1"/>
</dbReference>
<evidence type="ECO:0000313" key="18">
    <source>
        <dbReference type="EMBL" id="CAD5116306.1"/>
    </source>
</evidence>